<dbReference type="RefSeq" id="WP_195170992.1">
    <property type="nucleotide sequence ID" value="NZ_CP062983.1"/>
</dbReference>
<dbReference type="GO" id="GO:0016857">
    <property type="term" value="F:racemase and epimerase activity, acting on carbohydrates and derivatives"/>
    <property type="evidence" value="ECO:0007669"/>
    <property type="project" value="InterPro"/>
</dbReference>
<dbReference type="SUPFAM" id="SSF54909">
    <property type="entry name" value="Dimeric alpha+beta barrel"/>
    <property type="match status" value="1"/>
</dbReference>
<dbReference type="Proteomes" id="UP000594468">
    <property type="component" value="Chromosome"/>
</dbReference>
<reference evidence="1 2" key="1">
    <citation type="submission" date="2020-02" db="EMBL/GenBank/DDBJ databases">
        <authorList>
            <person name="Zheng R.K."/>
            <person name="Sun C.M."/>
        </authorList>
    </citation>
    <scope>NUCLEOTIDE SEQUENCE [LARGE SCALE GENOMIC DNA]</scope>
    <source>
        <strain evidence="2">rifampicinis</strain>
    </source>
</reference>
<sequence length="107" mass="12570">MKRVGFILKVKQDLIDEYKEHHRNVWPEMKEALSACGWKNYSLFMREDGTIFGYFETQESLEAAIACMEGTDVNERWQAAMAPYFEIPEGARPDQTMMEIEEVFHID</sequence>
<evidence type="ECO:0000313" key="1">
    <source>
        <dbReference type="EMBL" id="QPC82923.1"/>
    </source>
</evidence>
<dbReference type="Pfam" id="PF05336">
    <property type="entry name" value="rhaM"/>
    <property type="match status" value="1"/>
</dbReference>
<gene>
    <name evidence="1" type="ORF">G4Y79_00695</name>
</gene>
<evidence type="ECO:0000313" key="2">
    <source>
        <dbReference type="Proteomes" id="UP000594468"/>
    </source>
</evidence>
<name>A0A7S8E9K3_9CHLR</name>
<dbReference type="InterPro" id="IPR011008">
    <property type="entry name" value="Dimeric_a/b-barrel"/>
</dbReference>
<protein>
    <submittedName>
        <fullName evidence="1">L-rhamnose mutarotase</fullName>
    </submittedName>
</protein>
<dbReference type="Gene3D" id="3.30.70.100">
    <property type="match status" value="1"/>
</dbReference>
<dbReference type="EMBL" id="CP062983">
    <property type="protein sequence ID" value="QPC82923.1"/>
    <property type="molecule type" value="Genomic_DNA"/>
</dbReference>
<dbReference type="GO" id="GO:0019301">
    <property type="term" value="P:rhamnose catabolic process"/>
    <property type="evidence" value="ECO:0007669"/>
    <property type="project" value="TreeGrafter"/>
</dbReference>
<dbReference type="KEGG" id="pmet:G4Y79_00695"/>
<accession>A0A7S8E9K3</accession>
<organism evidence="1 2">
    <name type="scientific">Phototrophicus methaneseepsis</name>
    <dbReference type="NCBI Taxonomy" id="2710758"/>
    <lineage>
        <taxon>Bacteria</taxon>
        <taxon>Bacillati</taxon>
        <taxon>Chloroflexota</taxon>
        <taxon>Candidatus Thermofontia</taxon>
        <taxon>Phototrophicales</taxon>
        <taxon>Phototrophicaceae</taxon>
        <taxon>Phototrophicus</taxon>
    </lineage>
</organism>
<proteinExistence type="predicted"/>
<keyword evidence="2" id="KW-1185">Reference proteome</keyword>
<dbReference type="PANTHER" id="PTHR34389">
    <property type="entry name" value="L-RHAMNOSE MUTAROTASE"/>
    <property type="match status" value="1"/>
</dbReference>
<dbReference type="AlphaFoldDB" id="A0A7S8E9K3"/>
<dbReference type="PANTHER" id="PTHR34389:SF2">
    <property type="entry name" value="L-RHAMNOSE MUTAROTASE"/>
    <property type="match status" value="1"/>
</dbReference>
<dbReference type="InterPro" id="IPR008000">
    <property type="entry name" value="Rham/fucose_mutarotase"/>
</dbReference>